<accession>A0A663EDE3</accession>
<dbReference type="AlphaFoldDB" id="A0A663EDE3"/>
<dbReference type="InParanoid" id="A0A663EDE3"/>
<keyword evidence="2" id="KW-1185">Reference proteome</keyword>
<reference evidence="1" key="2">
    <citation type="submission" date="2025-09" db="UniProtKB">
        <authorList>
            <consortium name="Ensembl"/>
        </authorList>
    </citation>
    <scope>IDENTIFICATION</scope>
</reference>
<protein>
    <submittedName>
        <fullName evidence="1">Uncharacterized protein</fullName>
    </submittedName>
</protein>
<proteinExistence type="predicted"/>
<organism evidence="1 2">
    <name type="scientific">Aquila chrysaetos chrysaetos</name>
    <dbReference type="NCBI Taxonomy" id="223781"/>
    <lineage>
        <taxon>Eukaryota</taxon>
        <taxon>Metazoa</taxon>
        <taxon>Chordata</taxon>
        <taxon>Craniata</taxon>
        <taxon>Vertebrata</taxon>
        <taxon>Euteleostomi</taxon>
        <taxon>Archelosauria</taxon>
        <taxon>Archosauria</taxon>
        <taxon>Dinosauria</taxon>
        <taxon>Saurischia</taxon>
        <taxon>Theropoda</taxon>
        <taxon>Coelurosauria</taxon>
        <taxon>Aves</taxon>
        <taxon>Neognathae</taxon>
        <taxon>Neoaves</taxon>
        <taxon>Telluraves</taxon>
        <taxon>Accipitrimorphae</taxon>
        <taxon>Accipitriformes</taxon>
        <taxon>Accipitridae</taxon>
        <taxon>Accipitrinae</taxon>
        <taxon>Aquila</taxon>
    </lineage>
</organism>
<dbReference type="Ensembl" id="ENSACCT00020010468.1">
    <property type="protein sequence ID" value="ENSACCP00020010038.1"/>
    <property type="gene ID" value="ENSACCG00020006849.1"/>
</dbReference>
<name>A0A663EDE3_AQUCH</name>
<dbReference type="Proteomes" id="UP000472275">
    <property type="component" value="Chromosome 11"/>
</dbReference>
<evidence type="ECO:0000313" key="2">
    <source>
        <dbReference type="Proteomes" id="UP000472275"/>
    </source>
</evidence>
<reference evidence="1" key="1">
    <citation type="submission" date="2025-08" db="UniProtKB">
        <authorList>
            <consortium name="Ensembl"/>
        </authorList>
    </citation>
    <scope>IDENTIFICATION</scope>
</reference>
<sequence>LKINKAKLVLVMSLARCSHLKEKQHASCCKILTVLGIPADSLNSYFKPSSVPNHRGILQPSDPALTCHTKTEEKKISTDVLS</sequence>
<evidence type="ECO:0000313" key="1">
    <source>
        <dbReference type="Ensembl" id="ENSACCP00020010038.1"/>
    </source>
</evidence>